<keyword evidence="17" id="KW-1185">Reference proteome</keyword>
<dbReference type="GO" id="GO:0012505">
    <property type="term" value="C:endomembrane system"/>
    <property type="evidence" value="ECO:0007669"/>
    <property type="project" value="UniProtKB-SubCell"/>
</dbReference>
<feature type="region of interest" description="Disordered" evidence="12">
    <location>
        <begin position="1"/>
        <end position="67"/>
    </location>
</feature>
<comment type="subcellular location">
    <subcellularLocation>
        <location evidence="2">Endomembrane system</location>
    </subcellularLocation>
    <subcellularLocation>
        <location evidence="1">Membrane</location>
        <topology evidence="1">Multi-pass membrane protein</topology>
    </subcellularLocation>
</comment>
<keyword evidence="5 13" id="KW-0812">Transmembrane</keyword>
<dbReference type="InterPro" id="IPR036640">
    <property type="entry name" value="ABC1_TM_sf"/>
</dbReference>
<evidence type="ECO:0000259" key="14">
    <source>
        <dbReference type="PROSITE" id="PS50893"/>
    </source>
</evidence>
<feature type="region of interest" description="Disordered" evidence="12">
    <location>
        <begin position="781"/>
        <end position="811"/>
    </location>
</feature>
<dbReference type="GO" id="GO:0015421">
    <property type="term" value="F:ABC-type oligopeptide transporter activity"/>
    <property type="evidence" value="ECO:0007669"/>
    <property type="project" value="TreeGrafter"/>
</dbReference>
<dbReference type="PANTHER" id="PTHR43394:SF27">
    <property type="entry name" value="ATP-DEPENDENT TRANSLOCASE ABCB1-LIKE"/>
    <property type="match status" value="1"/>
</dbReference>
<keyword evidence="7" id="KW-0547">Nucleotide-binding</keyword>
<evidence type="ECO:0000313" key="17">
    <source>
        <dbReference type="Proteomes" id="UP000016923"/>
    </source>
</evidence>
<dbReference type="PROSITE" id="PS50929">
    <property type="entry name" value="ABC_TM1F"/>
    <property type="match status" value="2"/>
</dbReference>
<dbReference type="Pfam" id="PF00664">
    <property type="entry name" value="ABC_membrane"/>
    <property type="match status" value="2"/>
</dbReference>
<evidence type="ECO:0000256" key="5">
    <source>
        <dbReference type="ARBA" id="ARBA00022692"/>
    </source>
</evidence>
<evidence type="ECO:0000259" key="15">
    <source>
        <dbReference type="PROSITE" id="PS50929"/>
    </source>
</evidence>
<dbReference type="InterPro" id="IPR039421">
    <property type="entry name" value="Type_1_exporter"/>
</dbReference>
<dbReference type="InterPro" id="IPR017871">
    <property type="entry name" value="ABC_transporter-like_CS"/>
</dbReference>
<dbReference type="CDD" id="cd18578">
    <property type="entry name" value="ABC_6TM_Pgp_ABCB1_D2_like"/>
    <property type="match status" value="1"/>
</dbReference>
<dbReference type="Gene3D" id="3.40.50.300">
    <property type="entry name" value="P-loop containing nucleotide triphosphate hydrolases"/>
    <property type="match status" value="2"/>
</dbReference>
<feature type="compositionally biased region" description="Polar residues" evidence="12">
    <location>
        <begin position="33"/>
        <end position="42"/>
    </location>
</feature>
<keyword evidence="8" id="KW-0067">ATP-binding</keyword>
<feature type="transmembrane region" description="Helical" evidence="13">
    <location>
        <begin position="235"/>
        <end position="254"/>
    </location>
</feature>
<dbReference type="CDD" id="cd18577">
    <property type="entry name" value="ABC_6TM_Pgp_ABCB1_D1_like"/>
    <property type="match status" value="1"/>
</dbReference>
<feature type="compositionally biased region" description="Polar residues" evidence="12">
    <location>
        <begin position="10"/>
        <end position="25"/>
    </location>
</feature>
<comment type="similarity">
    <text evidence="3">Belongs to the ABC transporter superfamily. ABCB family. Multidrug resistance exporter (TC 3.A.1.201) subfamily.</text>
</comment>
<dbReference type="InterPro" id="IPR027417">
    <property type="entry name" value="P-loop_NTPase"/>
</dbReference>
<dbReference type="EMBL" id="KE148164">
    <property type="protein sequence ID" value="EPE03869.1"/>
    <property type="molecule type" value="Genomic_DNA"/>
</dbReference>
<evidence type="ECO:0000256" key="3">
    <source>
        <dbReference type="ARBA" id="ARBA00007577"/>
    </source>
</evidence>
<feature type="transmembrane region" description="Helical" evidence="13">
    <location>
        <begin position="183"/>
        <end position="206"/>
    </location>
</feature>
<dbReference type="FunFam" id="1.20.1560.10:FF:000057">
    <property type="entry name" value="ABC multidrug transporter SitT"/>
    <property type="match status" value="1"/>
</dbReference>
<dbReference type="FunFam" id="3.40.50.300:FF:000913">
    <property type="entry name" value="ABC multidrug transporter SitT"/>
    <property type="match status" value="1"/>
</dbReference>
<evidence type="ECO:0000256" key="9">
    <source>
        <dbReference type="ARBA" id="ARBA00022989"/>
    </source>
</evidence>
<dbReference type="InterPro" id="IPR003593">
    <property type="entry name" value="AAA+_ATPase"/>
</dbReference>
<dbReference type="GO" id="GO:0090374">
    <property type="term" value="P:oligopeptide export from mitochondrion"/>
    <property type="evidence" value="ECO:0007669"/>
    <property type="project" value="TreeGrafter"/>
</dbReference>
<dbReference type="GO" id="GO:0016887">
    <property type="term" value="F:ATP hydrolysis activity"/>
    <property type="evidence" value="ECO:0007669"/>
    <property type="project" value="InterPro"/>
</dbReference>
<organism evidence="16 17">
    <name type="scientific">Ophiostoma piceae (strain UAMH 11346)</name>
    <name type="common">Sap stain fungus</name>
    <dbReference type="NCBI Taxonomy" id="1262450"/>
    <lineage>
        <taxon>Eukaryota</taxon>
        <taxon>Fungi</taxon>
        <taxon>Dikarya</taxon>
        <taxon>Ascomycota</taxon>
        <taxon>Pezizomycotina</taxon>
        <taxon>Sordariomycetes</taxon>
        <taxon>Sordariomycetidae</taxon>
        <taxon>Ophiostomatales</taxon>
        <taxon>Ophiostomataceae</taxon>
        <taxon>Ophiostoma</taxon>
    </lineage>
</organism>
<evidence type="ECO:0000256" key="1">
    <source>
        <dbReference type="ARBA" id="ARBA00004141"/>
    </source>
</evidence>
<dbReference type="SUPFAM" id="SSF90123">
    <property type="entry name" value="ABC transporter transmembrane region"/>
    <property type="match status" value="2"/>
</dbReference>
<feature type="transmembrane region" description="Helical" evidence="13">
    <location>
        <begin position="1045"/>
        <end position="1065"/>
    </location>
</feature>
<reference evidence="16 17" key="1">
    <citation type="journal article" date="2013" name="BMC Genomics">
        <title>The genome and transcriptome of the pine saprophyte Ophiostoma piceae, and a comparison with the bark beetle-associated pine pathogen Grosmannia clavigera.</title>
        <authorList>
            <person name="Haridas S."/>
            <person name="Wang Y."/>
            <person name="Lim L."/>
            <person name="Massoumi Alamouti S."/>
            <person name="Jackman S."/>
            <person name="Docking R."/>
            <person name="Robertson G."/>
            <person name="Birol I."/>
            <person name="Bohlmann J."/>
            <person name="Breuil C."/>
        </authorList>
    </citation>
    <scope>NUCLEOTIDE SEQUENCE [LARGE SCALE GENOMIC DNA]</scope>
    <source>
        <strain evidence="16 17">UAMH 11346</strain>
    </source>
</reference>
<feature type="domain" description="ABC transmembrane type-1" evidence="15">
    <location>
        <begin position="898"/>
        <end position="1187"/>
    </location>
</feature>
<dbReference type="FunFam" id="3.40.50.300:FF:001530">
    <property type="entry name" value="ABC multidrug transporter (Eurofung)"/>
    <property type="match status" value="1"/>
</dbReference>
<dbReference type="OMA" id="WYEMDGD"/>
<evidence type="ECO:0000256" key="13">
    <source>
        <dbReference type="SAM" id="Phobius"/>
    </source>
</evidence>
<feature type="transmembrane region" description="Helical" evidence="13">
    <location>
        <begin position="894"/>
        <end position="927"/>
    </location>
</feature>
<proteinExistence type="inferred from homology"/>
<keyword evidence="10 13" id="KW-0472">Membrane</keyword>
<dbReference type="Pfam" id="PF00005">
    <property type="entry name" value="ABC_tran"/>
    <property type="match status" value="2"/>
</dbReference>
<evidence type="ECO:0000256" key="2">
    <source>
        <dbReference type="ARBA" id="ARBA00004308"/>
    </source>
</evidence>
<dbReference type="VEuPathDB" id="FungiDB:F503_01759"/>
<dbReference type="Proteomes" id="UP000016923">
    <property type="component" value="Unassembled WGS sequence"/>
</dbReference>
<feature type="transmembrane region" description="Helical" evidence="13">
    <location>
        <begin position="1159"/>
        <end position="1179"/>
    </location>
</feature>
<feature type="region of interest" description="Disordered" evidence="12">
    <location>
        <begin position="88"/>
        <end position="135"/>
    </location>
</feature>
<dbReference type="HOGENOM" id="CLU_000604_17_8_1"/>
<evidence type="ECO:0000256" key="10">
    <source>
        <dbReference type="ARBA" id="ARBA00023136"/>
    </source>
</evidence>
<dbReference type="PROSITE" id="PS00211">
    <property type="entry name" value="ABC_TRANSPORTER_1"/>
    <property type="match status" value="2"/>
</dbReference>
<evidence type="ECO:0000313" key="16">
    <source>
        <dbReference type="EMBL" id="EPE03869.1"/>
    </source>
</evidence>
<feature type="domain" description="ABC transporter" evidence="14">
    <location>
        <begin position="513"/>
        <end position="772"/>
    </location>
</feature>
<name>S3BRG7_OPHP1</name>
<dbReference type="eggNOG" id="KOG0055">
    <property type="taxonomic scope" value="Eukaryota"/>
</dbReference>
<evidence type="ECO:0000256" key="7">
    <source>
        <dbReference type="ARBA" id="ARBA00022741"/>
    </source>
</evidence>
<dbReference type="PROSITE" id="PS50893">
    <property type="entry name" value="ABC_TRANSPORTER_2"/>
    <property type="match status" value="2"/>
</dbReference>
<keyword evidence="11" id="KW-0325">Glycoprotein</keyword>
<protein>
    <submittedName>
        <fullName evidence="16">Abc transporter</fullName>
    </submittedName>
</protein>
<dbReference type="GO" id="GO:0005743">
    <property type="term" value="C:mitochondrial inner membrane"/>
    <property type="evidence" value="ECO:0007669"/>
    <property type="project" value="TreeGrafter"/>
</dbReference>
<feature type="transmembrane region" description="Helical" evidence="13">
    <location>
        <begin position="933"/>
        <end position="959"/>
    </location>
</feature>
<feature type="transmembrane region" description="Helical" evidence="13">
    <location>
        <begin position="334"/>
        <end position="355"/>
    </location>
</feature>
<gene>
    <name evidence="16" type="ORF">F503_01759</name>
</gene>
<feature type="domain" description="ABC transporter" evidence="14">
    <location>
        <begin position="1230"/>
        <end position="1477"/>
    </location>
</feature>
<dbReference type="GO" id="GO:0005524">
    <property type="term" value="F:ATP binding"/>
    <property type="evidence" value="ECO:0007669"/>
    <property type="project" value="UniProtKB-KW"/>
</dbReference>
<dbReference type="SUPFAM" id="SSF52540">
    <property type="entry name" value="P-loop containing nucleoside triphosphate hydrolases"/>
    <property type="match status" value="2"/>
</dbReference>
<keyword evidence="6" id="KW-0677">Repeat</keyword>
<dbReference type="STRING" id="1262450.S3BRG7"/>
<feature type="transmembrane region" description="Helical" evidence="13">
    <location>
        <begin position="412"/>
        <end position="436"/>
    </location>
</feature>
<evidence type="ECO:0000256" key="4">
    <source>
        <dbReference type="ARBA" id="ARBA00022448"/>
    </source>
</evidence>
<dbReference type="Gene3D" id="1.20.1560.10">
    <property type="entry name" value="ABC transporter type 1, transmembrane domain"/>
    <property type="match status" value="2"/>
</dbReference>
<feature type="compositionally biased region" description="Basic and acidic residues" evidence="12">
    <location>
        <begin position="58"/>
        <end position="67"/>
    </location>
</feature>
<dbReference type="InterPro" id="IPR003439">
    <property type="entry name" value="ABC_transporter-like_ATP-bd"/>
</dbReference>
<feature type="transmembrane region" description="Helical" evidence="13">
    <location>
        <begin position="1019"/>
        <end position="1039"/>
    </location>
</feature>
<feature type="transmembrane region" description="Helical" evidence="13">
    <location>
        <begin position="1124"/>
        <end position="1147"/>
    </location>
</feature>
<feature type="domain" description="ABC transmembrane type-1" evidence="15">
    <location>
        <begin position="186"/>
        <end position="476"/>
    </location>
</feature>
<evidence type="ECO:0000256" key="11">
    <source>
        <dbReference type="ARBA" id="ARBA00023180"/>
    </source>
</evidence>
<keyword evidence="9 13" id="KW-1133">Transmembrane helix</keyword>
<sequence length="1482" mass="162974">MRRDIDESRLLQNGSHGQPPASSVSAADPERPLQSSNTNATIWTARHRQDDSGSVNIDMHDINNRHNMDSMEHARRTSADARPIELTILPKNDTESPTSLPSPTTPDMAHSTDTTTEKGQSGRETQSRPRTRRRWWRKEAIKLEEEDAASKKKVNPFAIKTETKTKFKDFWRIFSYSTPMDRVLIVVASLASICTGVTMPLMNVVFGRVFSNFSNSNKIVTPESYMHEILACVRFLIYIFIARLVLGYIAFLGFKMSSMRISAAIRLEYMRCLLAQPVSTLDLLPPGQTAAVITMAASTLQLGISEKLSTLLQSTTLVISAIVISFYYSWSLTLVTSSGTVFIIIVYAVTTPMLVKIMNQVQDIEIKAATVASEIFGSIRMVDACGAESKMADRYDECADQSRQKGMRMSPVIACQQTPVFFAIYATFALSFWYSLNEYMKGEIDSPQTLVIVLFSVMMMTSAIGGITSPLSGAARAATSATMFYAMIDAPKPMTSGFGDGTPEAAAARTGDITLENVHFVYPMRPDIKILDDLTVTFPSGKMTAIVGPSGSGKSTVVSLIERWYELEDPDSLIAAYAPASGRIAAGGVSLKDLDRRWWRTQVGLVQQEPFLFNDTIFKNVAFGLVGTPWEDESEDEKRRRVEDACREAFADEFVARLPQGYKTVVGDGGGLKLSGGQRQRLAIARAIIKQPSVLVLDEATSAIDVRSEQIVQAALDRASQNRTTITIAHRLSTVRKADNIVVMRKGGKVAEQGTHAELMARGEGGAYHALATAQQLIREKVEEGDDEESSSTSKDKLVLEGRTEVSSPYTHDRKSVDLHDIATTVRPESIVGSRADGLGTTVVGADDVAVDADIDIEGATGVDKRRKKKEPKERERSFLTSFFLLLREQKAQWPWYIIMAFGALIAGASSPLQSWLFAILISLFSFLAQEELLTVLTNFWCLMFTMLAIAVGASYFALGWSATTTAFNITHFYRKEYLRNIINQPISFFDNTSNSVGALTARLATDPSQLQQLLGMNLAFVAISVLNVVGCLAVSFAFGWKLTLVTVITTMPIMLGAAFIRLRYEQQFEKATMAVFAESAQFATESVGAFRTVAALTLENGISDRYEKLLQDHIRGAFLKSGISTFVFALSDSISLLCMAFVLWYGGKLLSTGEYYSFQYVVVYIAVLQGGMGAGQWLSFGPNIAQASVAANRILNLRQDEKVEAPLVPLNRPDPENPQLGDDNTGVKLEFRDVHFRYPTRDAPVLNGLDMTIEKGQFAAVVGYSGSGKSTIISLLERFYKPSSGDIFYNGQRVDDVILSDYRRDISLVAQEPSLFDGTLRENILLGISGNDLLNEELHAACQAAGIHDFIQSLPDGYNTEVGSKGVALSGGQKQRVSIARALVRKPRLLLLDEATSNLDAETEKKVQAIFERDGSTKKNVDNPLSWCTMVVVAHRLATIQKADVIFVLGDGKVLEKGSHASLLAQRGVYYQMCQAQALDQ</sequence>
<evidence type="ECO:0000256" key="12">
    <source>
        <dbReference type="SAM" id="MobiDB-lite"/>
    </source>
</evidence>
<feature type="compositionally biased region" description="Basic and acidic residues" evidence="12">
    <location>
        <begin position="794"/>
        <end position="804"/>
    </location>
</feature>
<dbReference type="PANTHER" id="PTHR43394">
    <property type="entry name" value="ATP-DEPENDENT PERMEASE MDL1, MITOCHONDRIAL"/>
    <property type="match status" value="1"/>
</dbReference>
<feature type="transmembrane region" description="Helical" evidence="13">
    <location>
        <begin position="448"/>
        <end position="467"/>
    </location>
</feature>
<dbReference type="InterPro" id="IPR011527">
    <property type="entry name" value="ABC1_TM_dom"/>
</dbReference>
<feature type="compositionally biased region" description="Low complexity" evidence="12">
    <location>
        <begin position="95"/>
        <end position="106"/>
    </location>
</feature>
<feature type="transmembrane region" description="Helical" evidence="13">
    <location>
        <begin position="308"/>
        <end position="328"/>
    </location>
</feature>
<dbReference type="SMART" id="SM00382">
    <property type="entry name" value="AAA"/>
    <property type="match status" value="2"/>
</dbReference>
<keyword evidence="4" id="KW-0813">Transport</keyword>
<evidence type="ECO:0000256" key="8">
    <source>
        <dbReference type="ARBA" id="ARBA00022840"/>
    </source>
</evidence>
<evidence type="ECO:0000256" key="6">
    <source>
        <dbReference type="ARBA" id="ARBA00022737"/>
    </source>
</evidence>
<dbReference type="OrthoDB" id="6500128at2759"/>
<accession>S3BRG7</accession>
<feature type="compositionally biased region" description="Polar residues" evidence="12">
    <location>
        <begin position="111"/>
        <end position="124"/>
    </location>
</feature>